<sequence>MYKIEYHKQVFKDLDKIPNDIVEKIAKVIKELLDNPFPWRHKKLSGKLNTYRVRVGEYRIIYIISQQENKIRIMRVRHRKDIYRHMDF</sequence>
<evidence type="ECO:0000313" key="3">
    <source>
        <dbReference type="Proteomes" id="UP000182278"/>
    </source>
</evidence>
<reference evidence="2 3" key="1">
    <citation type="journal article" date="2016" name="Environ. Microbiol.">
        <title>Genomic resolution of a cold subsurface aquifer community provides metabolic insights for novel microbes adapted to high CO concentrations.</title>
        <authorList>
            <person name="Probst A.J."/>
            <person name="Castelle C.J."/>
            <person name="Singh A."/>
            <person name="Brown C.T."/>
            <person name="Anantharaman K."/>
            <person name="Sharon I."/>
            <person name="Hug L.A."/>
            <person name="Burstein D."/>
            <person name="Emerson J.B."/>
            <person name="Thomas B.C."/>
            <person name="Banfield J.F."/>
        </authorList>
    </citation>
    <scope>NUCLEOTIDE SEQUENCE [LARGE SCALE GENOMIC DNA]</scope>
    <source>
        <strain evidence="2">CG1_02_38_46</strain>
    </source>
</reference>
<evidence type="ECO:0008006" key="4">
    <source>
        <dbReference type="Google" id="ProtNLM"/>
    </source>
</evidence>
<dbReference type="AlphaFoldDB" id="A0A1J4SEM5"/>
<comment type="caution">
    <text evidence="2">The sequence shown here is derived from an EMBL/GenBank/DDBJ whole genome shotgun (WGS) entry which is preliminary data.</text>
</comment>
<dbReference type="EMBL" id="MNUO01000092">
    <property type="protein sequence ID" value="OIN96550.1"/>
    <property type="molecule type" value="Genomic_DNA"/>
</dbReference>
<dbReference type="Proteomes" id="UP000182278">
    <property type="component" value="Unassembled WGS sequence"/>
</dbReference>
<evidence type="ECO:0000313" key="2">
    <source>
        <dbReference type="EMBL" id="OIN96550.1"/>
    </source>
</evidence>
<organism evidence="2 3">
    <name type="scientific">Candidatus Desantisbacteria bacterium CG1_02_38_46</name>
    <dbReference type="NCBI Taxonomy" id="1817893"/>
    <lineage>
        <taxon>Bacteria</taxon>
        <taxon>Candidatus Desantisiibacteriota</taxon>
    </lineage>
</organism>
<gene>
    <name evidence="2" type="ORF">AUJ66_05905</name>
</gene>
<dbReference type="PANTHER" id="PTHR38813:SF1">
    <property type="entry name" value="TOXIN RELE1-RELATED"/>
    <property type="match status" value="1"/>
</dbReference>
<dbReference type="SUPFAM" id="SSF143011">
    <property type="entry name" value="RelE-like"/>
    <property type="match status" value="1"/>
</dbReference>
<dbReference type="Gene3D" id="3.30.2310.20">
    <property type="entry name" value="RelE-like"/>
    <property type="match status" value="1"/>
</dbReference>
<dbReference type="InterPro" id="IPR007712">
    <property type="entry name" value="RelE/ParE_toxin"/>
</dbReference>
<accession>A0A1J4SEM5</accession>
<name>A0A1J4SEM5_9BACT</name>
<dbReference type="InterPro" id="IPR035093">
    <property type="entry name" value="RelE/ParE_toxin_dom_sf"/>
</dbReference>
<keyword evidence="1" id="KW-1277">Toxin-antitoxin system</keyword>
<protein>
    <recommendedName>
        <fullName evidence="4">Plasmid stabilization protein</fullName>
    </recommendedName>
</protein>
<dbReference type="STRING" id="1817893.AUJ66_05905"/>
<evidence type="ECO:0000256" key="1">
    <source>
        <dbReference type="ARBA" id="ARBA00022649"/>
    </source>
</evidence>
<dbReference type="NCBIfam" id="TIGR02385">
    <property type="entry name" value="RelE_StbE"/>
    <property type="match status" value="1"/>
</dbReference>
<dbReference type="PANTHER" id="PTHR38813">
    <property type="match status" value="1"/>
</dbReference>
<dbReference type="InterPro" id="IPR052747">
    <property type="entry name" value="TA_system_RelE_toxin"/>
</dbReference>
<proteinExistence type="predicted"/>
<dbReference type="Pfam" id="PF05016">
    <property type="entry name" value="ParE_toxin"/>
    <property type="match status" value="1"/>
</dbReference>